<keyword evidence="1" id="KW-0812">Transmembrane</keyword>
<evidence type="ECO:0008006" key="4">
    <source>
        <dbReference type="Google" id="ProtNLM"/>
    </source>
</evidence>
<feature type="non-terminal residue" evidence="2">
    <location>
        <position position="299"/>
    </location>
</feature>
<accession>A0AAV5TKS6</accession>
<keyword evidence="1" id="KW-1133">Transmembrane helix</keyword>
<keyword evidence="3" id="KW-1185">Reference proteome</keyword>
<evidence type="ECO:0000313" key="2">
    <source>
        <dbReference type="EMBL" id="GMS94818.1"/>
    </source>
</evidence>
<keyword evidence="1" id="KW-0472">Membrane</keyword>
<organism evidence="2 3">
    <name type="scientific">Pristionchus entomophagus</name>
    <dbReference type="NCBI Taxonomy" id="358040"/>
    <lineage>
        <taxon>Eukaryota</taxon>
        <taxon>Metazoa</taxon>
        <taxon>Ecdysozoa</taxon>
        <taxon>Nematoda</taxon>
        <taxon>Chromadorea</taxon>
        <taxon>Rhabditida</taxon>
        <taxon>Rhabditina</taxon>
        <taxon>Diplogasteromorpha</taxon>
        <taxon>Diplogasteroidea</taxon>
        <taxon>Neodiplogasteridae</taxon>
        <taxon>Pristionchus</taxon>
    </lineage>
</organism>
<dbReference type="AlphaFoldDB" id="A0AAV5TKS6"/>
<dbReference type="InterPro" id="IPR019428">
    <property type="entry name" value="7TM_GPCR_serpentine_rcpt_Str"/>
</dbReference>
<feature type="non-terminal residue" evidence="2">
    <location>
        <position position="1"/>
    </location>
</feature>
<dbReference type="EMBL" id="BTSX01000004">
    <property type="protein sequence ID" value="GMS94818.1"/>
    <property type="molecule type" value="Genomic_DNA"/>
</dbReference>
<dbReference type="Proteomes" id="UP001432027">
    <property type="component" value="Unassembled WGS sequence"/>
</dbReference>
<dbReference type="PANTHER" id="PTHR22943">
    <property type="entry name" value="7-TRANSMEMBRANE DOMAIN RECEPTOR C.ELEGANS"/>
    <property type="match status" value="1"/>
</dbReference>
<name>A0AAV5TKS6_9BILA</name>
<protein>
    <recommendedName>
        <fullName evidence="4">G protein-coupled receptor</fullName>
    </recommendedName>
</protein>
<feature type="transmembrane region" description="Helical" evidence="1">
    <location>
        <begin position="205"/>
        <end position="228"/>
    </location>
</feature>
<dbReference type="PANTHER" id="PTHR22943:SF248">
    <property type="entry name" value="SEVEN TM RECEPTOR"/>
    <property type="match status" value="1"/>
</dbReference>
<proteinExistence type="predicted"/>
<evidence type="ECO:0000256" key="1">
    <source>
        <dbReference type="SAM" id="Phobius"/>
    </source>
</evidence>
<evidence type="ECO:0000313" key="3">
    <source>
        <dbReference type="Proteomes" id="UP001432027"/>
    </source>
</evidence>
<feature type="transmembrane region" description="Helical" evidence="1">
    <location>
        <begin position="14"/>
        <end position="33"/>
    </location>
</feature>
<comment type="caution">
    <text evidence="2">The sequence shown here is derived from an EMBL/GenBank/DDBJ whole genome shotgun (WGS) entry which is preliminary data.</text>
</comment>
<dbReference type="Pfam" id="PF10326">
    <property type="entry name" value="7TM_GPCR_Str"/>
    <property type="match status" value="1"/>
</dbReference>
<reference evidence="2" key="1">
    <citation type="submission" date="2023-10" db="EMBL/GenBank/DDBJ databases">
        <title>Genome assembly of Pristionchus species.</title>
        <authorList>
            <person name="Yoshida K."/>
            <person name="Sommer R.J."/>
        </authorList>
    </citation>
    <scope>NUCLEOTIDE SEQUENCE</scope>
    <source>
        <strain evidence="2">RS0144</strain>
    </source>
</reference>
<gene>
    <name evidence="2" type="ORF">PENTCL1PPCAC_16993</name>
</gene>
<sequence>SQMVLSPWVVSARIVKFLEGIGGITLNSVLIYFLLRTNLGSAARLYRISCLISRTSTLLFSWLSQTNSKMPLMVGGGFVPTLYGPLLHLIPEKLADLFFVAFLSQAHMMWEMIPAPSILQYLSLYKSESRNSKKLFLAYIIPILLFETINQKYFQDHCLKYIPTVEYRKEIQGVIAELHGAGPKDCRIYGVPKFSKNGEYDLMTMIYFDVFPSYFSSYGLFVFTAIQIREKLRSLGKIVSSKTEIMQRRFFLTQVAQIFLPLVLLSFPTGLVVTSAFLGVDLANFSFLFVYAFWISPSA</sequence>
<feature type="transmembrane region" description="Helical" evidence="1">
    <location>
        <begin position="136"/>
        <end position="154"/>
    </location>
</feature>